<dbReference type="Gene3D" id="1.20.120.430">
    <property type="entry name" value="tRNA modification GTPase MnmE domain 2"/>
    <property type="match status" value="1"/>
</dbReference>
<dbReference type="NCBIfam" id="TIGR00231">
    <property type="entry name" value="small_GTP"/>
    <property type="match status" value="1"/>
</dbReference>
<evidence type="ECO:0000256" key="7">
    <source>
        <dbReference type="RuleBase" id="RU003313"/>
    </source>
</evidence>
<evidence type="ECO:0000313" key="9">
    <source>
        <dbReference type="EMBL" id="AKQ33145.1"/>
    </source>
</evidence>
<feature type="binding site" evidence="6">
    <location>
        <begin position="245"/>
        <end position="251"/>
    </location>
    <ligand>
        <name>GTP</name>
        <dbReference type="ChEBI" id="CHEBI:37565"/>
    </ligand>
</feature>
<feature type="binding site" evidence="6">
    <location>
        <position position="453"/>
    </location>
    <ligand>
        <name>(6S)-5-formyl-5,6,7,8-tetrahydrofolate</name>
        <dbReference type="ChEBI" id="CHEBI:57457"/>
    </ligand>
</feature>
<feature type="binding site" evidence="6">
    <location>
        <position position="251"/>
    </location>
    <ligand>
        <name>Mg(2+)</name>
        <dbReference type="ChEBI" id="CHEBI:18420"/>
    </ligand>
</feature>
<keyword evidence="6" id="KW-0479">Metal-binding</keyword>
<keyword evidence="3 6" id="KW-0547">Nucleotide-binding</keyword>
<organism evidence="9 10">
    <name type="scientific">Candidatus Coxiella mudrowiae</name>
    <dbReference type="NCBI Taxonomy" id="2054173"/>
    <lineage>
        <taxon>Bacteria</taxon>
        <taxon>Pseudomonadati</taxon>
        <taxon>Pseudomonadota</taxon>
        <taxon>Gammaproteobacteria</taxon>
        <taxon>Legionellales</taxon>
        <taxon>Coxiellaceae</taxon>
        <taxon>Coxiella</taxon>
    </lineage>
</organism>
<dbReference type="EC" id="3.6.-.-" evidence="6"/>
<dbReference type="CDD" id="cd14858">
    <property type="entry name" value="TrmE_N"/>
    <property type="match status" value="1"/>
</dbReference>
<dbReference type="InterPro" id="IPR005225">
    <property type="entry name" value="Small_GTP-bd"/>
</dbReference>
<dbReference type="Gene3D" id="3.40.50.300">
    <property type="entry name" value="P-loop containing nucleotide triphosphate hydrolases"/>
    <property type="match status" value="1"/>
</dbReference>
<dbReference type="Pfam" id="PF10396">
    <property type="entry name" value="TrmE_N"/>
    <property type="match status" value="1"/>
</dbReference>
<proteinExistence type="inferred from homology"/>
<evidence type="ECO:0000256" key="3">
    <source>
        <dbReference type="ARBA" id="ARBA00022741"/>
    </source>
</evidence>
<dbReference type="SUPFAM" id="SSF116878">
    <property type="entry name" value="TrmE connector domain"/>
    <property type="match status" value="1"/>
</dbReference>
<dbReference type="Proteomes" id="UP000063965">
    <property type="component" value="Chromosome"/>
</dbReference>
<feature type="binding site" evidence="6">
    <location>
        <position position="247"/>
    </location>
    <ligand>
        <name>K(+)</name>
        <dbReference type="ChEBI" id="CHEBI:29103"/>
    </ligand>
</feature>
<evidence type="ECO:0000259" key="8">
    <source>
        <dbReference type="PROSITE" id="PS51709"/>
    </source>
</evidence>
<keyword evidence="2 6" id="KW-0819">tRNA processing</keyword>
<evidence type="ECO:0000256" key="1">
    <source>
        <dbReference type="ARBA" id="ARBA00011043"/>
    </source>
</evidence>
<feature type="domain" description="TrmE-type G" evidence="8">
    <location>
        <begin position="216"/>
        <end position="376"/>
    </location>
</feature>
<keyword evidence="5 6" id="KW-0342">GTP-binding</keyword>
<evidence type="ECO:0000256" key="5">
    <source>
        <dbReference type="ARBA" id="ARBA00023134"/>
    </source>
</evidence>
<keyword evidence="4 6" id="KW-0630">Potassium</keyword>
<dbReference type="RefSeq" id="WP_048874744.1">
    <property type="nucleotide sequence ID" value="NZ_CP011126.1"/>
</dbReference>
<dbReference type="InterPro" id="IPR027266">
    <property type="entry name" value="TrmE/GcvT-like"/>
</dbReference>
<dbReference type="SUPFAM" id="SSF52540">
    <property type="entry name" value="P-loop containing nucleoside triphosphate hydrolases"/>
    <property type="match status" value="1"/>
</dbReference>
<dbReference type="InterPro" id="IPR018948">
    <property type="entry name" value="GTP-bd_TrmE_N"/>
</dbReference>
<dbReference type="HAMAP" id="MF_00379">
    <property type="entry name" value="GTPase_MnmE"/>
    <property type="match status" value="1"/>
</dbReference>
<keyword evidence="6" id="KW-0460">Magnesium</keyword>
<dbReference type="Pfam" id="PF12631">
    <property type="entry name" value="MnmE_helical"/>
    <property type="match status" value="1"/>
</dbReference>
<feature type="binding site" evidence="6">
    <location>
        <position position="250"/>
    </location>
    <ligand>
        <name>K(+)</name>
        <dbReference type="ChEBI" id="CHEBI:29103"/>
    </ligand>
</feature>
<feature type="binding site" evidence="6">
    <location>
        <begin position="226"/>
        <end position="231"/>
    </location>
    <ligand>
        <name>GTP</name>
        <dbReference type="ChEBI" id="CHEBI:37565"/>
    </ligand>
</feature>
<evidence type="ECO:0000313" key="10">
    <source>
        <dbReference type="Proteomes" id="UP000063965"/>
    </source>
</evidence>
<evidence type="ECO:0000256" key="2">
    <source>
        <dbReference type="ARBA" id="ARBA00022694"/>
    </source>
</evidence>
<sequence>MKSLHKTIAALATPAGRGGIGIIRVSGPSTLHIAKKIIGFIPKPRYATLSVFKDSEGAFLDEGVALYFPKPNSFTGEDVLELQGHGGPVIMDRLLKNIIQLGARLARPGEFSEIAFLNNKIDLVQAEAISDLINATSEQAARSAIRSLQGKFSKRINELVKGLVELRTYIEAAIDFPEEEIDFFTDKILQEKLEKLLKKVEEIETTAKQGALLRDGVTVVIAGEPNVGKSSLLNFLSGQETAIVTDIAGTTRDILRESIHIDGMPIHLLDTAGLRITQDIIEKEGVRRTKKALERADLILLMVDASQASSRMIKKTLANLFSEKESRVLIIVIENKIDLTGEKPSKEKSDYLRIKLSAKTGAGIEILKEHLKEIVGLETTNESNFIARGRHCDAIRRSRTFLQSAYEQLVHQRAGELAAEDLLHAQQALSEITGEFTSDDLLEKIFSKFCIGK</sequence>
<dbReference type="PANTHER" id="PTHR42714">
    <property type="entry name" value="TRNA MODIFICATION GTPASE GTPBP3"/>
    <property type="match status" value="1"/>
</dbReference>
<comment type="caution">
    <text evidence="6">Lacks conserved residue(s) required for the propagation of feature annotation.</text>
</comment>
<gene>
    <name evidence="6 9" type="primary">trmE</name>
    <name evidence="6" type="synonym">mnmE</name>
    <name evidence="9" type="ORF">CleRT_00250</name>
</gene>
<accession>A0ABM5UT72</accession>
<comment type="subunit">
    <text evidence="6">Homodimer. Heterotetramer of two MnmE and two MnmG subunits.</text>
</comment>
<feature type="binding site" evidence="6">
    <location>
        <begin position="270"/>
        <end position="273"/>
    </location>
    <ligand>
        <name>GTP</name>
        <dbReference type="ChEBI" id="CHEBI:37565"/>
    </ligand>
</feature>
<dbReference type="InterPro" id="IPR027417">
    <property type="entry name" value="P-loop_NTPase"/>
</dbReference>
<dbReference type="NCBIfam" id="TIGR00450">
    <property type="entry name" value="mnmE_trmE_thdF"/>
    <property type="match status" value="1"/>
</dbReference>
<dbReference type="PANTHER" id="PTHR42714:SF2">
    <property type="entry name" value="TRNA MODIFICATION GTPASE GTPBP3, MITOCHONDRIAL"/>
    <property type="match status" value="1"/>
</dbReference>
<feature type="binding site" evidence="6">
    <location>
        <position position="230"/>
    </location>
    <ligand>
        <name>Mg(2+)</name>
        <dbReference type="ChEBI" id="CHEBI:18420"/>
    </ligand>
</feature>
<feature type="binding site" evidence="6">
    <location>
        <position position="226"/>
    </location>
    <ligand>
        <name>K(+)</name>
        <dbReference type="ChEBI" id="CHEBI:29103"/>
    </ligand>
</feature>
<evidence type="ECO:0000256" key="4">
    <source>
        <dbReference type="ARBA" id="ARBA00022958"/>
    </source>
</evidence>
<dbReference type="InterPro" id="IPR006073">
    <property type="entry name" value="GTP-bd"/>
</dbReference>
<name>A0ABM5UT72_9COXI</name>
<dbReference type="Gene3D" id="3.30.1360.120">
    <property type="entry name" value="Probable tRNA modification gtpase trme, domain 1"/>
    <property type="match status" value="1"/>
</dbReference>
<evidence type="ECO:0000256" key="6">
    <source>
        <dbReference type="HAMAP-Rule" id="MF_00379"/>
    </source>
</evidence>
<comment type="cofactor">
    <cofactor evidence="6">
        <name>K(+)</name>
        <dbReference type="ChEBI" id="CHEBI:29103"/>
    </cofactor>
    <text evidence="6">Binds 1 potassium ion per subunit.</text>
</comment>
<dbReference type="InterPro" id="IPR004520">
    <property type="entry name" value="GTPase_MnmE"/>
</dbReference>
<dbReference type="Pfam" id="PF01926">
    <property type="entry name" value="MMR_HSR1"/>
    <property type="match status" value="1"/>
</dbReference>
<comment type="function">
    <text evidence="6">Exhibits a very high intrinsic GTPase hydrolysis rate. Involved in the addition of a carboxymethylaminomethyl (cmnm) group at the wobble position (U34) of certain tRNAs, forming tRNA-cmnm(5)s(2)U34.</text>
</comment>
<dbReference type="PROSITE" id="PS51709">
    <property type="entry name" value="G_TRME"/>
    <property type="match status" value="1"/>
</dbReference>
<feature type="binding site" evidence="6">
    <location>
        <position position="245"/>
    </location>
    <ligand>
        <name>K(+)</name>
        <dbReference type="ChEBI" id="CHEBI:29103"/>
    </ligand>
</feature>
<reference evidence="9 10" key="1">
    <citation type="journal article" date="2015" name="Genome Biol. Evol.">
        <title>Distinctive Genome Reduction Rates Revealed by Genomic Analyses of Two Coxiella-Like Endosymbionts in Ticks.</title>
        <authorList>
            <person name="Gottlieb Y."/>
            <person name="Lalzar I."/>
            <person name="Klasson L."/>
        </authorList>
    </citation>
    <scope>NUCLEOTIDE SEQUENCE [LARGE SCALE GENOMIC DNA]</scope>
    <source>
        <strain evidence="9 10">CRt</strain>
    </source>
</reference>
<feature type="binding site" evidence="6">
    <location>
        <position position="24"/>
    </location>
    <ligand>
        <name>(6S)-5-formyl-5,6,7,8-tetrahydrofolate</name>
        <dbReference type="ChEBI" id="CHEBI:57457"/>
    </ligand>
</feature>
<dbReference type="NCBIfam" id="NF003661">
    <property type="entry name" value="PRK05291.1-3"/>
    <property type="match status" value="1"/>
</dbReference>
<comment type="similarity">
    <text evidence="1 6 7">Belongs to the TRAFAC class TrmE-Era-EngA-EngB-Septin-like GTPase superfamily. TrmE GTPase family.</text>
</comment>
<keyword evidence="10" id="KW-1185">Reference proteome</keyword>
<dbReference type="CDD" id="cd04164">
    <property type="entry name" value="trmE"/>
    <property type="match status" value="1"/>
</dbReference>
<keyword evidence="6" id="KW-0963">Cytoplasm</keyword>
<dbReference type="InterPro" id="IPR025867">
    <property type="entry name" value="MnmE_helical"/>
</dbReference>
<protein>
    <recommendedName>
        <fullName evidence="6">tRNA modification GTPase MnmE</fullName>
        <ecNumber evidence="6">3.6.-.-</ecNumber>
    </recommendedName>
</protein>
<dbReference type="InterPro" id="IPR027368">
    <property type="entry name" value="MnmE_dom2"/>
</dbReference>
<feature type="binding site" evidence="6">
    <location>
        <position position="81"/>
    </location>
    <ligand>
        <name>(6S)-5-formyl-5,6,7,8-tetrahydrofolate</name>
        <dbReference type="ChEBI" id="CHEBI:57457"/>
    </ligand>
</feature>
<keyword evidence="6" id="KW-0378">Hydrolase</keyword>
<dbReference type="EMBL" id="CP011126">
    <property type="protein sequence ID" value="AKQ33145.1"/>
    <property type="molecule type" value="Genomic_DNA"/>
</dbReference>
<dbReference type="InterPro" id="IPR031168">
    <property type="entry name" value="G_TrmE"/>
</dbReference>
<feature type="binding site" evidence="6">
    <location>
        <position position="120"/>
    </location>
    <ligand>
        <name>(6S)-5-formyl-5,6,7,8-tetrahydrofolate</name>
        <dbReference type="ChEBI" id="CHEBI:57457"/>
    </ligand>
</feature>
<comment type="subcellular location">
    <subcellularLocation>
        <location evidence="6">Cytoplasm</location>
    </subcellularLocation>
</comment>